<gene>
    <name evidence="1" type="ORF">FEF09_02700</name>
</gene>
<name>A0A5C6LZM9_9BACT</name>
<protein>
    <submittedName>
        <fullName evidence="1">ArsR family transcriptional regulator</fullName>
    </submittedName>
</protein>
<evidence type="ECO:0000313" key="1">
    <source>
        <dbReference type="EMBL" id="TWW02070.1"/>
    </source>
</evidence>
<dbReference type="EMBL" id="VOHS01000002">
    <property type="protein sequence ID" value="TWW02070.1"/>
    <property type="molecule type" value="Genomic_DNA"/>
</dbReference>
<comment type="caution">
    <text evidence="1">The sequence shown here is derived from an EMBL/GenBank/DDBJ whole genome shotgun (WGS) entry which is preliminary data.</text>
</comment>
<organism evidence="1 2">
    <name type="scientific">Chitinophaga pinensis</name>
    <dbReference type="NCBI Taxonomy" id="79329"/>
    <lineage>
        <taxon>Bacteria</taxon>
        <taxon>Pseudomonadati</taxon>
        <taxon>Bacteroidota</taxon>
        <taxon>Chitinophagia</taxon>
        <taxon>Chitinophagales</taxon>
        <taxon>Chitinophagaceae</taxon>
        <taxon>Chitinophaga</taxon>
    </lineage>
</organism>
<dbReference type="OrthoDB" id="9797716at2"/>
<evidence type="ECO:0000313" key="2">
    <source>
        <dbReference type="Proteomes" id="UP000318815"/>
    </source>
</evidence>
<dbReference type="Proteomes" id="UP000318815">
    <property type="component" value="Unassembled WGS sequence"/>
</dbReference>
<dbReference type="AlphaFoldDB" id="A0A5C6LZM9"/>
<keyword evidence="2" id="KW-1185">Reference proteome</keyword>
<proteinExistence type="predicted"/>
<dbReference type="RefSeq" id="WP_146303560.1">
    <property type="nucleotide sequence ID" value="NZ_VOHS01000002.1"/>
</dbReference>
<sequence>MKKPETALPKPVKLCYSHIGGKFGQLLAEAFIENGWIAKNGPDDKHYYITTTGEQEFARMGIDLSQIRP</sequence>
<accession>A0A5C6LZM9</accession>
<reference evidence="1 2" key="1">
    <citation type="submission" date="2019-08" db="EMBL/GenBank/DDBJ databases">
        <title>Whole genome sequencing of chitin degrading bacteria Chitinophaga pinensis YS16.</title>
        <authorList>
            <person name="Singh R.P."/>
            <person name="Manchanda G."/>
            <person name="Maurya I.K."/>
            <person name="Joshi N.K."/>
            <person name="Srivastava A.K."/>
        </authorList>
    </citation>
    <scope>NUCLEOTIDE SEQUENCE [LARGE SCALE GENOMIC DNA]</scope>
    <source>
        <strain evidence="1 2">YS-16</strain>
    </source>
</reference>